<keyword evidence="3" id="KW-1185">Reference proteome</keyword>
<evidence type="ECO:0000313" key="2">
    <source>
        <dbReference type="EMBL" id="KAH6596262.1"/>
    </source>
</evidence>
<evidence type="ECO:0000313" key="3">
    <source>
        <dbReference type="Proteomes" id="UP001648503"/>
    </source>
</evidence>
<comment type="caution">
    <text evidence="2">The sequence shown here is derived from an EMBL/GenBank/DDBJ whole genome shotgun (WGS) entry which is preliminary data.</text>
</comment>
<feature type="compositionally biased region" description="Basic and acidic residues" evidence="1">
    <location>
        <begin position="2228"/>
        <end position="2237"/>
    </location>
</feature>
<feature type="compositionally biased region" description="Polar residues" evidence="1">
    <location>
        <begin position="922"/>
        <end position="931"/>
    </location>
</feature>
<name>A0ABQ8FD94_9FUNG</name>
<dbReference type="Proteomes" id="UP001648503">
    <property type="component" value="Unassembled WGS sequence"/>
</dbReference>
<gene>
    <name evidence="2" type="ORF">BASA50_005306</name>
</gene>
<dbReference type="PANTHER" id="PTHR33331:SF13">
    <property type="entry name" value="COILED-COIL DOMAIN CONTAINING 162"/>
    <property type="match status" value="1"/>
</dbReference>
<feature type="compositionally biased region" description="Acidic residues" evidence="1">
    <location>
        <begin position="1195"/>
        <end position="1206"/>
    </location>
</feature>
<reference evidence="2 3" key="1">
    <citation type="submission" date="2021-02" db="EMBL/GenBank/DDBJ databases">
        <title>Variation within the Batrachochytrium salamandrivorans European outbreak.</title>
        <authorList>
            <person name="Kelly M."/>
            <person name="Pasmans F."/>
            <person name="Shea T.P."/>
            <person name="Munoz J.F."/>
            <person name="Carranza S."/>
            <person name="Cuomo C.A."/>
            <person name="Martel A."/>
        </authorList>
    </citation>
    <scope>NUCLEOTIDE SEQUENCE [LARGE SCALE GENOMIC DNA]</scope>
    <source>
        <strain evidence="2 3">AMFP18/2</strain>
    </source>
</reference>
<feature type="region of interest" description="Disordered" evidence="1">
    <location>
        <begin position="1193"/>
        <end position="1219"/>
    </location>
</feature>
<protein>
    <submittedName>
        <fullName evidence="2">Uncharacterized protein</fullName>
    </submittedName>
</protein>
<feature type="region of interest" description="Disordered" evidence="1">
    <location>
        <begin position="2441"/>
        <end position="2493"/>
    </location>
</feature>
<sequence>MASASAEVGYNSDKVGGPCEYEGISFLPQRIGDPTQVLAANSKLENDIPESLIESPQPESLASLDKRMDDLLEDIKTLIDSRNKEFQISGESRARMPLLPSIMKFDMYKALRKENIEGLLKVEMPSRKLSSSEVIQKETLQYWNVERHFEGGRHLSLLMDFFKEKSERYLQENQLLISRWSRFCRTSNDIVQFAPEFMKRHEYLRREFSDSVNRYERLYEVHQTHIQKQRTDLAAEESARIDGERRGLAVLKPKVSETKPKDERLKDSDVLEDMSFFGAHEIPPNPGFDISDMTIYLRWLISTEKERRDMTMFLLRGKVTIHHDIEILLRDYRILNELKPGDDIEISLNHLDGLNGYIDQPPIKNPKVEDFLAEYDILVAYWKVDTQINQEDGRPFAYEVDHKFFNNFTEQIMETSLAPYETIENSYDTKENVDNAHPSKFSGNSGLDSFVSTLAGISGYTHKSNTKLSAKFPKLRRATWLNRVILVPTVDPKQESDIYKLSQITNIDMELRLEHDMLLSSDHEYVGNQLKDAAKRIWEQAAAIPNSCPMNTKISIIPQQREYKPASESKENRIPKVFDYGLKLPTDGGDILESNILLSKKKEYGTILKTNEDNQKINLELFNFNQDQTVEGSNIIKPTLATLFAEHEVFAYLQLRFIKIREMRIKLLRQFNFLRSVERKLNLDVEALGTFEPTTSSKTIAQMWRRAEFVDVGSPADKFQDPTSSNKASADLFLERENRTMVNGKIQIYDSKGIPFVYDVAFADLEKFDQDMLKIGTIFINQNSANGHVDSKYLDEMRFRMSNRRQESSCATYLNPQADRSQIILEIYEAQVQYLYSKIELINSYLEGLEHTTDIGNIKELAQIITNIIHAKPDIDIESSYFSKAYTCSTKALRLQTRLVINCARYILTTQRDWSDRFTPNAMASPTTPTSADFEMPKSSSVSTPLSEVHCKERRNSKIPSDGSKLFGTKFSSILNLGLPMSPDMTSETIVMHHPEISVQLTEVTPALGLITHIWNLIQSLSNDMCTTVDKLSPGKSSSKSIADCVVLKTLNDYWDTMADMRFQLPARIRRMIGGFDSNVWLQNPYLPDALLNEFYVPYDQTDEGTYKSLGIQLCALSFYTDASFQPDGREILYRMYKVLILRSRLWRVWIESENWRNAYDAQFSQMKISKRGYSGRLSALRFETEPSFLSSADDYTEQDDADEDCAGGRDNLNDSETDPSIANTNIELLRFGPLAIAELDESQLHFDLSTIQGITSLMRPSGIFRLKQGIKIQFLDKSWFMAAAELHSMVLEEIHSNILNCPKSQQLETIQPSRPMSGKKLDTPSEQPHYDIDYRTLVVSNLSKKKYLRRTIVFEYSKEYQLLTKKDITDNQKEQALVKFKAKLIDWYLANFSEVVSEECERLQEYGADMEKHKYKQSIQTQEVVSNEVGGGTEKLARLWHLPHLTEIILAMGGPDKPHKGPVDLAHRIYRNKQIFFKSTKIHSLIYELYSLISVFSHLLHDNRRYSTSVKQMREADYTVSTMNMIRQDLMNQGEPADYLRVQSFLSSKWQFWYLKLKYALSFSMHTLDMKMLSHDRTILATHYDKCITKKFTHMRAPKQGKYAKPLYNTKDEFIVIRTHIPTQYVFCGLSSNAKQNCDSNIQDIEDSIEEFHQGIQYSGSDDDKSKGLIDFLASNIKLLALRREYFKIITNGKLFQNEASQAIFFQKFKIRIIVPSIRMYHKAGSKGTLLLSDDVITGRSLREFNRTSRTMFDKCQATTLQAEIIKDYTYKVAQEAHIYFDQLTDERLGKLFKNNETASITSLTYASEFLFQISEQDYNTKSAIFNSFLSDLHRGNADFLRDLKEKLFLSTSVKSAKNQQRIDESQLASVFDDKRTFSCNKEYLGQTIVRFATHLNQWKIDRISEQEGFIGALYGHLLDTIRNCENIILFQAQEKADMMINFKREARLIGHELALDAHNELTRTSVELNELRKNRKVDEHKLRGRIMNEYDGLVLELVKEIGVLRHRFHEYQIGNLNDVTSLIAEAKKEQLMIMTKNEDLPQSLRATADLMIQHEIDLSSLRDQNHELKMTILKLRSMFSMKEFASKCTFDRQHQKLADRNKEAEEKLWDTYRHSEARDRTLRQQMTKIQKSRSTIEFQNEVLQRQLHEEQAKPRTAPLLKNAPGAAPLTSDRSLSKSARSDRDRTDGKPQKLTELEDRLRRYEEINIDKLMKELANKTALLEDMVQEKRDRDSSLRPINSMHQPNSQSKSHISTSQDTFASQSVGNDHERPNSVTRDEEFISAATAAEPCSTQDTLPAEFNSQIVDQFQSLIRENKALRRKLFLNGISLPLESRTTTSFGLGFSTSYYDSSISTCVVNSHAASHKRPQTAAAATRNTASRRSAGILRSSTTGKIGTSDLLGAIGSGKHPHNGTILSDLPPLGRPLVYQRACSGKQVGFQKSNASPESIATTHLTPLPPDTGIPKNPRHGNLDDKRRPQTAPLGRQVSFHR</sequence>
<accession>A0ABQ8FD94</accession>
<feature type="compositionally biased region" description="Basic and acidic residues" evidence="1">
    <location>
        <begin position="2181"/>
        <end position="2198"/>
    </location>
</feature>
<evidence type="ECO:0000256" key="1">
    <source>
        <dbReference type="SAM" id="MobiDB-lite"/>
    </source>
</evidence>
<feature type="region of interest" description="Disordered" evidence="1">
    <location>
        <begin position="919"/>
        <end position="947"/>
    </location>
</feature>
<feature type="compositionally biased region" description="Basic and acidic residues" evidence="1">
    <location>
        <begin position="2269"/>
        <end position="2278"/>
    </location>
</feature>
<feature type="compositionally biased region" description="Polar residues" evidence="1">
    <location>
        <begin position="2239"/>
        <end position="2268"/>
    </location>
</feature>
<dbReference type="InterPro" id="IPR040401">
    <property type="entry name" value="CCDC162"/>
</dbReference>
<feature type="region of interest" description="Disordered" evidence="1">
    <location>
        <begin position="2228"/>
        <end position="2278"/>
    </location>
</feature>
<feature type="region of interest" description="Disordered" evidence="1">
    <location>
        <begin position="2149"/>
        <end position="2198"/>
    </location>
</feature>
<dbReference type="PANTHER" id="PTHR33331">
    <property type="entry name" value="COILED-COIL DOMAIN-CONTAINING PROTEIN 162"/>
    <property type="match status" value="1"/>
</dbReference>
<dbReference type="EMBL" id="JAFCIX010000242">
    <property type="protein sequence ID" value="KAH6596262.1"/>
    <property type="molecule type" value="Genomic_DNA"/>
</dbReference>
<feature type="compositionally biased region" description="Polar residues" evidence="1">
    <location>
        <begin position="2441"/>
        <end position="2456"/>
    </location>
</feature>
<proteinExistence type="predicted"/>
<organism evidence="2 3">
    <name type="scientific">Batrachochytrium salamandrivorans</name>
    <dbReference type="NCBI Taxonomy" id="1357716"/>
    <lineage>
        <taxon>Eukaryota</taxon>
        <taxon>Fungi</taxon>
        <taxon>Fungi incertae sedis</taxon>
        <taxon>Chytridiomycota</taxon>
        <taxon>Chytridiomycota incertae sedis</taxon>
        <taxon>Chytridiomycetes</taxon>
        <taxon>Rhizophydiales</taxon>
        <taxon>Rhizophydiales incertae sedis</taxon>
        <taxon>Batrachochytrium</taxon>
    </lineage>
</organism>